<dbReference type="InterPro" id="IPR050921">
    <property type="entry name" value="T4SS_GSP_E_ATPase"/>
</dbReference>
<reference evidence="4" key="1">
    <citation type="journal article" date="2019" name="Int. J. Syst. Evol. Microbiol.">
        <title>The Global Catalogue of Microorganisms (GCM) 10K type strain sequencing project: providing services to taxonomists for standard genome sequencing and annotation.</title>
        <authorList>
            <consortium name="The Broad Institute Genomics Platform"/>
            <consortium name="The Broad Institute Genome Sequencing Center for Infectious Disease"/>
            <person name="Wu L."/>
            <person name="Ma J."/>
        </authorList>
    </citation>
    <scope>NUCLEOTIDE SEQUENCE [LARGE SCALE GENOMIC DNA]</scope>
    <source>
        <strain evidence="4">JCM 17137</strain>
    </source>
</reference>
<protein>
    <submittedName>
        <fullName evidence="3">CpaF/VirB11 family protein</fullName>
    </submittedName>
</protein>
<organism evidence="3 4">
    <name type="scientific">Salinactinospora qingdaonensis</name>
    <dbReference type="NCBI Taxonomy" id="702744"/>
    <lineage>
        <taxon>Bacteria</taxon>
        <taxon>Bacillati</taxon>
        <taxon>Actinomycetota</taxon>
        <taxon>Actinomycetes</taxon>
        <taxon>Streptosporangiales</taxon>
        <taxon>Nocardiopsidaceae</taxon>
        <taxon>Salinactinospora</taxon>
    </lineage>
</organism>
<dbReference type="PANTHER" id="PTHR30486">
    <property type="entry name" value="TWITCHING MOTILITY PROTEIN PILT"/>
    <property type="match status" value="1"/>
</dbReference>
<proteinExistence type="inferred from homology"/>
<dbReference type="CDD" id="cd01130">
    <property type="entry name" value="VirB11-like_ATPase"/>
    <property type="match status" value="1"/>
</dbReference>
<dbReference type="SUPFAM" id="SSF52540">
    <property type="entry name" value="P-loop containing nucleoside triphosphate hydrolases"/>
    <property type="match status" value="1"/>
</dbReference>
<name>A0ABP7F973_9ACTN</name>
<dbReference type="Gene3D" id="3.40.50.300">
    <property type="entry name" value="P-loop containing nucleotide triphosphate hydrolases"/>
    <property type="match status" value="1"/>
</dbReference>
<keyword evidence="4" id="KW-1185">Reference proteome</keyword>
<comment type="similarity">
    <text evidence="1">Belongs to the GSP E family.</text>
</comment>
<dbReference type="Proteomes" id="UP001500908">
    <property type="component" value="Unassembled WGS sequence"/>
</dbReference>
<dbReference type="PANTHER" id="PTHR30486:SF6">
    <property type="entry name" value="TYPE IV PILUS RETRACTATION ATPASE PILT"/>
    <property type="match status" value="1"/>
</dbReference>
<feature type="domain" description="Bacterial type II secretion system protein E" evidence="2">
    <location>
        <begin position="180"/>
        <end position="382"/>
    </location>
</feature>
<sequence>MSVVELRTRLHTPASTKDEAVDWEDVRRLRALVVERLTGEVGERHVDEEYRRQLGRALVAQAVQEWSHHRVDSGAPVPTLVQEQRLRSALWDSLFGLGRLQPLLGEDVENIEINGHDEVWLRTSRGELRRAAPVADSDEELIAELRFLACQAGRSLSAASPSLHLELADGSRLVAMIETTRRPHVVIRRHQLHRMSLEDLADRGMVSEGLRQVLAAAVRAGKNILVTGPQNSGKTTLLRALAGEIPSHQRFASVEREYELHLDRIGQHPHMVAMQAREGGAELGSDGRPAGEIGLDQIIRDSLWLNLSRIIVGEVRGPEVLPMLDAMTTGEGGSMATLHAHSARGAVERLVALCGRYGLAAEVAYRMIAEAVDLVVHIQLVDDSWREGGGERHRFVREVIAVAPGENGKPAITDMYAPAADGRAAATGTPTPLEDALARAGLHPRWLRPGDEQWHATTRTVPGVSS</sequence>
<dbReference type="RefSeq" id="WP_344968306.1">
    <property type="nucleotide sequence ID" value="NZ_BAABDD010000004.1"/>
</dbReference>
<evidence type="ECO:0000256" key="1">
    <source>
        <dbReference type="ARBA" id="ARBA00006611"/>
    </source>
</evidence>
<accession>A0ABP7F973</accession>
<dbReference type="EMBL" id="BAABDD010000004">
    <property type="protein sequence ID" value="GAA3733845.1"/>
    <property type="molecule type" value="Genomic_DNA"/>
</dbReference>
<dbReference type="InterPro" id="IPR001482">
    <property type="entry name" value="T2SS/T4SS_dom"/>
</dbReference>
<dbReference type="Gene3D" id="3.30.450.380">
    <property type="match status" value="1"/>
</dbReference>
<evidence type="ECO:0000313" key="3">
    <source>
        <dbReference type="EMBL" id="GAA3733845.1"/>
    </source>
</evidence>
<gene>
    <name evidence="3" type="ORF">GCM10022402_12770</name>
</gene>
<evidence type="ECO:0000259" key="2">
    <source>
        <dbReference type="Pfam" id="PF00437"/>
    </source>
</evidence>
<dbReference type="Pfam" id="PF00437">
    <property type="entry name" value="T2SSE"/>
    <property type="match status" value="1"/>
</dbReference>
<comment type="caution">
    <text evidence="3">The sequence shown here is derived from an EMBL/GenBank/DDBJ whole genome shotgun (WGS) entry which is preliminary data.</text>
</comment>
<dbReference type="InterPro" id="IPR027417">
    <property type="entry name" value="P-loop_NTPase"/>
</dbReference>
<evidence type="ECO:0000313" key="4">
    <source>
        <dbReference type="Proteomes" id="UP001500908"/>
    </source>
</evidence>